<protein>
    <submittedName>
        <fullName evidence="2">Uncharacterized protein</fullName>
    </submittedName>
</protein>
<accession>A0A380JZL4</accession>
<sequence length="85" mass="9534">MNKKELKVAGICGINFLVRVIIKGQFYALAACILGLIPAIFNGTYKGVYIPMSRAINGVIFLFLFVAMFVFTARYAKLKIYVLYT</sequence>
<gene>
    <name evidence="2" type="ORF">NCTC12224_00016</name>
</gene>
<evidence type="ECO:0000313" key="2">
    <source>
        <dbReference type="EMBL" id="SUN57925.1"/>
    </source>
</evidence>
<proteinExistence type="predicted"/>
<evidence type="ECO:0000313" key="3">
    <source>
        <dbReference type="Proteomes" id="UP000254924"/>
    </source>
</evidence>
<feature type="transmembrane region" description="Helical" evidence="1">
    <location>
        <begin position="55"/>
        <end position="76"/>
    </location>
</feature>
<evidence type="ECO:0000256" key="1">
    <source>
        <dbReference type="SAM" id="Phobius"/>
    </source>
</evidence>
<name>A0A380JZL4_9STRE</name>
<keyword evidence="1" id="KW-0472">Membrane</keyword>
<dbReference type="AlphaFoldDB" id="A0A380JZL4"/>
<dbReference type="OrthoDB" id="2217508at2"/>
<keyword evidence="3" id="KW-1185">Reference proteome</keyword>
<feature type="transmembrane region" description="Helical" evidence="1">
    <location>
        <begin position="26"/>
        <end position="43"/>
    </location>
</feature>
<organism evidence="2 3">
    <name type="scientific">Streptococcus hyointestinalis</name>
    <dbReference type="NCBI Taxonomy" id="1337"/>
    <lineage>
        <taxon>Bacteria</taxon>
        <taxon>Bacillati</taxon>
        <taxon>Bacillota</taxon>
        <taxon>Bacilli</taxon>
        <taxon>Lactobacillales</taxon>
        <taxon>Streptococcaceae</taxon>
        <taxon>Streptococcus</taxon>
    </lineage>
</organism>
<reference evidence="2 3" key="1">
    <citation type="submission" date="2018-06" db="EMBL/GenBank/DDBJ databases">
        <authorList>
            <consortium name="Pathogen Informatics"/>
            <person name="Doyle S."/>
        </authorList>
    </citation>
    <scope>NUCLEOTIDE SEQUENCE [LARGE SCALE GENOMIC DNA]</scope>
    <source>
        <strain evidence="2 3">NCTC12224</strain>
    </source>
</reference>
<keyword evidence="1" id="KW-1133">Transmembrane helix</keyword>
<dbReference type="EMBL" id="UHFN01000002">
    <property type="protein sequence ID" value="SUN57925.1"/>
    <property type="molecule type" value="Genomic_DNA"/>
</dbReference>
<dbReference type="Proteomes" id="UP000254924">
    <property type="component" value="Unassembled WGS sequence"/>
</dbReference>
<keyword evidence="1" id="KW-0812">Transmembrane</keyword>